<sequence length="109" mass="11790">MAPPYIEAISGDHISSRDPTIVGDPIAPNDGERSSNKGARADDVASTITGDSLIVLNKKFHYPNDVVKMVPKKSNRASLPPPGHLTICKTSLPARLRFQPPAELMEIFV</sequence>
<organism evidence="2 3">
    <name type="scientific">Dendrobium catenatum</name>
    <dbReference type="NCBI Taxonomy" id="906689"/>
    <lineage>
        <taxon>Eukaryota</taxon>
        <taxon>Viridiplantae</taxon>
        <taxon>Streptophyta</taxon>
        <taxon>Embryophyta</taxon>
        <taxon>Tracheophyta</taxon>
        <taxon>Spermatophyta</taxon>
        <taxon>Magnoliopsida</taxon>
        <taxon>Liliopsida</taxon>
        <taxon>Asparagales</taxon>
        <taxon>Orchidaceae</taxon>
        <taxon>Epidendroideae</taxon>
        <taxon>Malaxideae</taxon>
        <taxon>Dendrobiinae</taxon>
        <taxon>Dendrobium</taxon>
    </lineage>
</organism>
<evidence type="ECO:0000256" key="1">
    <source>
        <dbReference type="SAM" id="MobiDB-lite"/>
    </source>
</evidence>
<evidence type="ECO:0000313" key="3">
    <source>
        <dbReference type="Proteomes" id="UP000233837"/>
    </source>
</evidence>
<dbReference type="AlphaFoldDB" id="A0A2I0X7V4"/>
<feature type="region of interest" description="Disordered" evidence="1">
    <location>
        <begin position="9"/>
        <end position="43"/>
    </location>
</feature>
<accession>A0A2I0X7V4</accession>
<proteinExistence type="predicted"/>
<protein>
    <submittedName>
        <fullName evidence="2">Uncharacterized protein</fullName>
    </submittedName>
</protein>
<name>A0A2I0X7V4_9ASPA</name>
<evidence type="ECO:0000313" key="2">
    <source>
        <dbReference type="EMBL" id="PKU83998.1"/>
    </source>
</evidence>
<reference evidence="2 3" key="2">
    <citation type="journal article" date="2017" name="Nature">
        <title>The Apostasia genome and the evolution of orchids.</title>
        <authorList>
            <person name="Zhang G.Q."/>
            <person name="Liu K.W."/>
            <person name="Li Z."/>
            <person name="Lohaus R."/>
            <person name="Hsiao Y.Y."/>
            <person name="Niu S.C."/>
            <person name="Wang J.Y."/>
            <person name="Lin Y.C."/>
            <person name="Xu Q."/>
            <person name="Chen L.J."/>
            <person name="Yoshida K."/>
            <person name="Fujiwara S."/>
            <person name="Wang Z.W."/>
            <person name="Zhang Y.Q."/>
            <person name="Mitsuda N."/>
            <person name="Wang M."/>
            <person name="Liu G.H."/>
            <person name="Pecoraro L."/>
            <person name="Huang H.X."/>
            <person name="Xiao X.J."/>
            <person name="Lin M."/>
            <person name="Wu X.Y."/>
            <person name="Wu W.L."/>
            <person name="Chen Y.Y."/>
            <person name="Chang S.B."/>
            <person name="Sakamoto S."/>
            <person name="Ohme-Takagi M."/>
            <person name="Yagi M."/>
            <person name="Zeng S.J."/>
            <person name="Shen C.Y."/>
            <person name="Yeh C.M."/>
            <person name="Luo Y.B."/>
            <person name="Tsai W.C."/>
            <person name="Van de Peer Y."/>
            <person name="Liu Z.J."/>
        </authorList>
    </citation>
    <scope>NUCLEOTIDE SEQUENCE [LARGE SCALE GENOMIC DNA]</scope>
    <source>
        <tissue evidence="2">The whole plant</tissue>
    </source>
</reference>
<keyword evidence="3" id="KW-1185">Reference proteome</keyword>
<reference evidence="2 3" key="1">
    <citation type="journal article" date="2016" name="Sci. Rep.">
        <title>The Dendrobium catenatum Lindl. genome sequence provides insights into polysaccharide synthase, floral development and adaptive evolution.</title>
        <authorList>
            <person name="Zhang G.Q."/>
            <person name="Xu Q."/>
            <person name="Bian C."/>
            <person name="Tsai W.C."/>
            <person name="Yeh C.M."/>
            <person name="Liu K.W."/>
            <person name="Yoshida K."/>
            <person name="Zhang L.S."/>
            <person name="Chang S.B."/>
            <person name="Chen F."/>
            <person name="Shi Y."/>
            <person name="Su Y.Y."/>
            <person name="Zhang Y.Q."/>
            <person name="Chen L.J."/>
            <person name="Yin Y."/>
            <person name="Lin M."/>
            <person name="Huang H."/>
            <person name="Deng H."/>
            <person name="Wang Z.W."/>
            <person name="Zhu S.L."/>
            <person name="Zhao X."/>
            <person name="Deng C."/>
            <person name="Niu S.C."/>
            <person name="Huang J."/>
            <person name="Wang M."/>
            <person name="Liu G.H."/>
            <person name="Yang H.J."/>
            <person name="Xiao X.J."/>
            <person name="Hsiao Y.Y."/>
            <person name="Wu W.L."/>
            <person name="Chen Y.Y."/>
            <person name="Mitsuda N."/>
            <person name="Ohme-Takagi M."/>
            <person name="Luo Y.B."/>
            <person name="Van de Peer Y."/>
            <person name="Liu Z.J."/>
        </authorList>
    </citation>
    <scope>NUCLEOTIDE SEQUENCE [LARGE SCALE GENOMIC DNA]</scope>
    <source>
        <tissue evidence="2">The whole plant</tissue>
    </source>
</reference>
<dbReference type="EMBL" id="KZ502070">
    <property type="protein sequence ID" value="PKU83998.1"/>
    <property type="molecule type" value="Genomic_DNA"/>
</dbReference>
<gene>
    <name evidence="2" type="ORF">MA16_Dca006473</name>
</gene>
<dbReference type="Proteomes" id="UP000233837">
    <property type="component" value="Unassembled WGS sequence"/>
</dbReference>
<feature type="compositionally biased region" description="Basic and acidic residues" evidence="1">
    <location>
        <begin position="30"/>
        <end position="43"/>
    </location>
</feature>